<dbReference type="AlphaFoldDB" id="A0AAJ0GSX5"/>
<dbReference type="PANTHER" id="PTHR46042:SF1">
    <property type="entry name" value="DIPHTHINE METHYLTRANSFERASE"/>
    <property type="match status" value="1"/>
</dbReference>
<sequence length="430" mass="46380">MAVTDDGKLFQSISSQILGLPPSCVEFCPAFPSYFLVGTYSLEVQTQNAGAGNGDVDSGDERDGQPAEPAQPKQPQSRNGSIVAFQILDGAIIHVETVAQPSALLDLRFNPHDGCRDICAVVSSTATLALFRLCPDGDRPLMHLRTMGIAAMSRGEIGPSPGQEILFLSFAWHPTRADMMAITTSTGHVYLVHLPSFDGNWELSPEPVITHMLETWCVAISPFPAAPEPSVETAGSPGFSSRVYSGGDDSTLRCRICNWKEGDLTGSLPALESRGHGAGVTAILPLFKQEDGHEVIVTGSYDEHIRLFSVPPFGKPRGLAESSLGGGVWRLKLIDLGNKPNQDYTWKARILASCMHAGARIVELLRTADGEYQFKVVGRFEEHKSMNYGSDCQPGTKGELTIVSTSFYDKLLCLWRIPGPASTLAVGCQT</sequence>
<evidence type="ECO:0000256" key="4">
    <source>
        <dbReference type="SAM" id="MobiDB-lite"/>
    </source>
</evidence>
<feature type="compositionally biased region" description="Low complexity" evidence="4">
    <location>
        <begin position="66"/>
        <end position="76"/>
    </location>
</feature>
<dbReference type="GO" id="GO:0061685">
    <property type="term" value="F:diphthine methylesterase activity"/>
    <property type="evidence" value="ECO:0007669"/>
    <property type="project" value="TreeGrafter"/>
</dbReference>
<name>A0AAJ0GSX5_9PEZI</name>
<dbReference type="InterPro" id="IPR052415">
    <property type="entry name" value="Diphthine_MTase"/>
</dbReference>
<dbReference type="EMBL" id="JAUDZG010000004">
    <property type="protein sequence ID" value="KAK3305517.1"/>
    <property type="molecule type" value="Genomic_DNA"/>
</dbReference>
<dbReference type="InterPro" id="IPR015943">
    <property type="entry name" value="WD40/YVTN_repeat-like_dom_sf"/>
</dbReference>
<dbReference type="GO" id="GO:0017183">
    <property type="term" value="P:protein histidyl modification to diphthamide"/>
    <property type="evidence" value="ECO:0007669"/>
    <property type="project" value="TreeGrafter"/>
</dbReference>
<dbReference type="Gene3D" id="2.130.10.10">
    <property type="entry name" value="YVTN repeat-like/Quinoprotein amine dehydrogenase"/>
    <property type="match status" value="1"/>
</dbReference>
<keyword evidence="6" id="KW-1185">Reference proteome</keyword>
<keyword evidence="1" id="KW-0853">WD repeat</keyword>
<dbReference type="GeneID" id="87885104"/>
<evidence type="ECO:0000256" key="2">
    <source>
        <dbReference type="ARBA" id="ARBA00022737"/>
    </source>
</evidence>
<evidence type="ECO:0000313" key="5">
    <source>
        <dbReference type="EMBL" id="KAK3305517.1"/>
    </source>
</evidence>
<feature type="region of interest" description="Disordered" evidence="4">
    <location>
        <begin position="48"/>
        <end position="78"/>
    </location>
</feature>
<reference evidence="5" key="2">
    <citation type="submission" date="2023-06" db="EMBL/GenBank/DDBJ databases">
        <authorList>
            <consortium name="Lawrence Berkeley National Laboratory"/>
            <person name="Mondo S.J."/>
            <person name="Hensen N."/>
            <person name="Bonometti L."/>
            <person name="Westerberg I."/>
            <person name="Brannstrom I.O."/>
            <person name="Guillou S."/>
            <person name="Cros-Aarteil S."/>
            <person name="Calhoun S."/>
            <person name="Haridas S."/>
            <person name="Kuo A."/>
            <person name="Pangilinan J."/>
            <person name="Riley R."/>
            <person name="Labutti K."/>
            <person name="Andreopoulos B."/>
            <person name="Lipzen A."/>
            <person name="Chen C."/>
            <person name="Yanf M."/>
            <person name="Daum C."/>
            <person name="Ng V."/>
            <person name="Clum A."/>
            <person name="Steindorff A."/>
            <person name="Ohm R."/>
            <person name="Martin F."/>
            <person name="Silar P."/>
            <person name="Natvig D."/>
            <person name="Lalanne C."/>
            <person name="Gautier V."/>
            <person name="Ament-Velasquez S.L."/>
            <person name="Kruys A."/>
            <person name="Hutchinson M.I."/>
            <person name="Powell A.J."/>
            <person name="Barry K."/>
            <person name="Miller A.N."/>
            <person name="Grigoriev I.V."/>
            <person name="Debuchy R."/>
            <person name="Gladieux P."/>
            <person name="Thoren M.H."/>
            <person name="Johannesson H."/>
        </authorList>
    </citation>
    <scope>NUCLEOTIDE SEQUENCE</scope>
    <source>
        <strain evidence="5">CBS 333.67</strain>
    </source>
</reference>
<proteinExistence type="predicted"/>
<evidence type="ECO:0000313" key="6">
    <source>
        <dbReference type="Proteomes" id="UP001273166"/>
    </source>
</evidence>
<dbReference type="PANTHER" id="PTHR46042">
    <property type="entry name" value="DIPHTHINE METHYLTRANSFERASE"/>
    <property type="match status" value="1"/>
</dbReference>
<dbReference type="SUPFAM" id="SSF101908">
    <property type="entry name" value="Putative isomerase YbhE"/>
    <property type="match status" value="1"/>
</dbReference>
<reference evidence="5" key="1">
    <citation type="journal article" date="2023" name="Mol. Phylogenet. Evol.">
        <title>Genome-scale phylogeny and comparative genomics of the fungal order Sordariales.</title>
        <authorList>
            <person name="Hensen N."/>
            <person name="Bonometti L."/>
            <person name="Westerberg I."/>
            <person name="Brannstrom I.O."/>
            <person name="Guillou S."/>
            <person name="Cros-Aarteil S."/>
            <person name="Calhoun S."/>
            <person name="Haridas S."/>
            <person name="Kuo A."/>
            <person name="Mondo S."/>
            <person name="Pangilinan J."/>
            <person name="Riley R."/>
            <person name="LaButti K."/>
            <person name="Andreopoulos B."/>
            <person name="Lipzen A."/>
            <person name="Chen C."/>
            <person name="Yan M."/>
            <person name="Daum C."/>
            <person name="Ng V."/>
            <person name="Clum A."/>
            <person name="Steindorff A."/>
            <person name="Ohm R.A."/>
            <person name="Martin F."/>
            <person name="Silar P."/>
            <person name="Natvig D.O."/>
            <person name="Lalanne C."/>
            <person name="Gautier V."/>
            <person name="Ament-Velasquez S.L."/>
            <person name="Kruys A."/>
            <person name="Hutchinson M.I."/>
            <person name="Powell A.J."/>
            <person name="Barry K."/>
            <person name="Miller A.N."/>
            <person name="Grigoriev I.V."/>
            <person name="Debuchy R."/>
            <person name="Gladieux P."/>
            <person name="Hiltunen Thoren M."/>
            <person name="Johannesson H."/>
        </authorList>
    </citation>
    <scope>NUCLEOTIDE SEQUENCE</scope>
    <source>
        <strain evidence="5">CBS 333.67</strain>
    </source>
</reference>
<dbReference type="GO" id="GO:0005737">
    <property type="term" value="C:cytoplasm"/>
    <property type="evidence" value="ECO:0007669"/>
    <property type="project" value="TreeGrafter"/>
</dbReference>
<organism evidence="5 6">
    <name type="scientific">Chaetomium strumarium</name>
    <dbReference type="NCBI Taxonomy" id="1170767"/>
    <lineage>
        <taxon>Eukaryota</taxon>
        <taxon>Fungi</taxon>
        <taxon>Dikarya</taxon>
        <taxon>Ascomycota</taxon>
        <taxon>Pezizomycotina</taxon>
        <taxon>Sordariomycetes</taxon>
        <taxon>Sordariomycetidae</taxon>
        <taxon>Sordariales</taxon>
        <taxon>Chaetomiaceae</taxon>
        <taxon>Chaetomium</taxon>
    </lineage>
</organism>
<evidence type="ECO:0000256" key="1">
    <source>
        <dbReference type="ARBA" id="ARBA00022574"/>
    </source>
</evidence>
<comment type="pathway">
    <text evidence="3">Protein modification.</text>
</comment>
<gene>
    <name evidence="5" type="ORF">B0T15DRAFT_485120</name>
</gene>
<evidence type="ECO:0000256" key="3">
    <source>
        <dbReference type="ARBA" id="ARBA00043952"/>
    </source>
</evidence>
<dbReference type="Proteomes" id="UP001273166">
    <property type="component" value="Unassembled WGS sequence"/>
</dbReference>
<accession>A0AAJ0GSX5</accession>
<keyword evidence="2" id="KW-0677">Repeat</keyword>
<protein>
    <submittedName>
        <fullName evidence="5">Uncharacterized protein</fullName>
    </submittedName>
</protein>
<comment type="caution">
    <text evidence="5">The sequence shown here is derived from an EMBL/GenBank/DDBJ whole genome shotgun (WGS) entry which is preliminary data.</text>
</comment>
<dbReference type="RefSeq" id="XP_062721297.1">
    <property type="nucleotide sequence ID" value="XM_062866275.1"/>
</dbReference>